<feature type="signal peptide" evidence="1">
    <location>
        <begin position="1"/>
        <end position="19"/>
    </location>
</feature>
<sequence length="643" mass="73713">MKKILITCLILVFGFEIQAQEIKNSSYNPHTLFSPLFYSHNGNQFRSANGTPGPKYWQNRADYNLKTELFPESNTIKGNVIIKYTNNSPDNLDYLWLQLDQNLFKPDSRGQVMISGNSRYGNRGEKINGGYILTNIAVSNSEFTYIIEDTRMQIRLKKPVSKNGGKTEISMDFEFKIPKNGSDRMGHLKTKNGEIYTIAQWYPRMAVYDDVLGWNTKPYLGAGEFYCEYGDVDLIITAPDNQFILASGELTNAKKVLSKKVYNRWEKAKKSDDIIEIIKESEVIEIANSDSKNTKTWQYHMDNTRDVAWAASKAFVIDGSKINLPSGKKSFAISAQPIESNGQDAYGRACEYTKTSIEYYSSLLYEYPYPMAINIAANIGGMEYPGIVFCGWKAKSSSVWSVIDHEFGHNWFPMLVGSNERNFGWMDEGFSTFVNELSARHFNNGEYKNKKQLVTEKLAYNFLDESNEYIMLPPDGLNEKNIGLQLYYKPAVGLKLLRNIVIGKERFDYAFKEYIKHWAFKHPTPVDFYRSIENAAGEDLSWFWRGWFINNYSLDQGISKVEKTKDGYTVTVENLGSFALPVFITAETANGKKIEHNQGVDVWMRNKSFKFFIPTTETVNKVTLDAYKQLPDINRSNNTWTKK</sequence>
<keyword evidence="1" id="KW-0732">Signal</keyword>
<dbReference type="CDD" id="cd09604">
    <property type="entry name" value="M1_APN_like"/>
    <property type="match status" value="1"/>
</dbReference>
<dbReference type="Proteomes" id="UP001302806">
    <property type="component" value="Chromosome"/>
</dbReference>
<dbReference type="PANTHER" id="PTHR11533:SF174">
    <property type="entry name" value="PUROMYCIN-SENSITIVE AMINOPEPTIDASE-RELATED"/>
    <property type="match status" value="1"/>
</dbReference>
<dbReference type="Gene3D" id="1.10.390.10">
    <property type="entry name" value="Neutral Protease Domain 2"/>
    <property type="match status" value="1"/>
</dbReference>
<dbReference type="GO" id="GO:0004177">
    <property type="term" value="F:aminopeptidase activity"/>
    <property type="evidence" value="ECO:0007669"/>
    <property type="project" value="UniProtKB-KW"/>
</dbReference>
<feature type="domain" description="Peptidase M1 membrane alanine aminopeptidase" evidence="2">
    <location>
        <begin position="351"/>
        <end position="547"/>
    </location>
</feature>
<protein>
    <submittedName>
        <fullName evidence="3">M1 family metallopeptidase</fullName>
        <ecNumber evidence="3">3.4.11.-</ecNumber>
    </submittedName>
</protein>
<evidence type="ECO:0000313" key="3">
    <source>
        <dbReference type="EMBL" id="WNH10276.1"/>
    </source>
</evidence>
<keyword evidence="3" id="KW-0378">Hydrolase</keyword>
<dbReference type="EC" id="3.4.11.-" evidence="3"/>
<dbReference type="Pfam" id="PF01433">
    <property type="entry name" value="Peptidase_M1"/>
    <property type="match status" value="1"/>
</dbReference>
<keyword evidence="3" id="KW-0645">Protease</keyword>
<accession>A0ABY9XWV1</accession>
<reference evidence="3 4" key="1">
    <citation type="submission" date="2023-09" db="EMBL/GenBank/DDBJ databases">
        <title>Thalassobella suaedae gen. nov., sp. nov., a marine bacterium of the family Flavobacteriaceae isolated from a halophyte Suaeda japonica.</title>
        <authorList>
            <person name="Lee S.Y."/>
            <person name="Hwang C.Y."/>
        </authorList>
    </citation>
    <scope>NUCLEOTIDE SEQUENCE [LARGE SCALE GENOMIC DNA]</scope>
    <source>
        <strain evidence="3 4">HL-DH14</strain>
    </source>
</reference>
<gene>
    <name evidence="3" type="ORF">RHP51_06245</name>
</gene>
<dbReference type="RefSeq" id="WP_415866580.1">
    <property type="nucleotide sequence ID" value="NZ_CP134537.1"/>
</dbReference>
<organism evidence="3 4">
    <name type="scientific">Thalassobellus suaedae</name>
    <dbReference type="NCBI Taxonomy" id="3074124"/>
    <lineage>
        <taxon>Bacteria</taxon>
        <taxon>Pseudomonadati</taxon>
        <taxon>Bacteroidota</taxon>
        <taxon>Flavobacteriia</taxon>
        <taxon>Flavobacteriales</taxon>
        <taxon>Flavobacteriaceae</taxon>
        <taxon>Thalassobellus</taxon>
    </lineage>
</organism>
<name>A0ABY9XWV1_9FLAO</name>
<dbReference type="SUPFAM" id="SSF55486">
    <property type="entry name" value="Metalloproteases ('zincins'), catalytic domain"/>
    <property type="match status" value="1"/>
</dbReference>
<dbReference type="PANTHER" id="PTHR11533">
    <property type="entry name" value="PROTEASE M1 ZINC METALLOPROTEASE"/>
    <property type="match status" value="1"/>
</dbReference>
<evidence type="ECO:0000259" key="2">
    <source>
        <dbReference type="Pfam" id="PF01433"/>
    </source>
</evidence>
<dbReference type="InterPro" id="IPR050344">
    <property type="entry name" value="Peptidase_M1_aminopeptidases"/>
</dbReference>
<keyword evidence="3" id="KW-0031">Aminopeptidase</keyword>
<evidence type="ECO:0000313" key="4">
    <source>
        <dbReference type="Proteomes" id="UP001302806"/>
    </source>
</evidence>
<dbReference type="InterPro" id="IPR027268">
    <property type="entry name" value="Peptidase_M4/M1_CTD_sf"/>
</dbReference>
<dbReference type="EMBL" id="CP134537">
    <property type="protein sequence ID" value="WNH10276.1"/>
    <property type="molecule type" value="Genomic_DNA"/>
</dbReference>
<feature type="chain" id="PRO_5046095025" evidence="1">
    <location>
        <begin position="20"/>
        <end position="643"/>
    </location>
</feature>
<dbReference type="InterPro" id="IPR014782">
    <property type="entry name" value="Peptidase_M1_dom"/>
</dbReference>
<evidence type="ECO:0000256" key="1">
    <source>
        <dbReference type="SAM" id="SignalP"/>
    </source>
</evidence>
<proteinExistence type="predicted"/>